<dbReference type="RefSeq" id="WP_307275284.1">
    <property type="nucleotide sequence ID" value="NZ_JAUSVX010000007.1"/>
</dbReference>
<dbReference type="SUPFAM" id="SSF52540">
    <property type="entry name" value="P-loop containing nucleoside triphosphate hydrolases"/>
    <property type="match status" value="1"/>
</dbReference>
<evidence type="ECO:0000313" key="3">
    <source>
        <dbReference type="Proteomes" id="UP001242480"/>
    </source>
</evidence>
<dbReference type="GO" id="GO:0016787">
    <property type="term" value="F:hydrolase activity"/>
    <property type="evidence" value="ECO:0007669"/>
    <property type="project" value="UniProtKB-KW"/>
</dbReference>
<sequence>MDLQHIRSVTEGIRTEVGKAIVGQEGAIDLMLTSLLCGGHILIEGVPGTGKTLLAQCFAAGLSLRFGRVQFTPDMMPGDILGTNLFNFQTNSFVLTRGPIFTEILLADEINRTPPKTQAALLQAMNERAVTIDGETHPLGDAFMVIATQNPIEQQGTYPLPEAQLDRFLFKIKLGYPDRDEERAIVTRHGHRSAMPDLADFGLAAVADRAGLAQARAVAAGIRLTDALVDYIVDVIRATREHAAIETGASTRAATMMAAAVRAYAALNGRDFVIPDDVKALALPLLRHRVVMAPNAEIDGLTSDRVLREILDQTVAPR</sequence>
<dbReference type="CDD" id="cd00009">
    <property type="entry name" value="AAA"/>
    <property type="match status" value="1"/>
</dbReference>
<keyword evidence="2" id="KW-0378">Hydrolase</keyword>
<proteinExistence type="predicted"/>
<protein>
    <submittedName>
        <fullName evidence="2">MoxR-like ATPase</fullName>
        <ecNumber evidence="2">3.6.3.-</ecNumber>
    </submittedName>
</protein>
<comment type="caution">
    <text evidence="2">The sequence shown here is derived from an EMBL/GenBank/DDBJ whole genome shotgun (WGS) entry which is preliminary data.</text>
</comment>
<dbReference type="InterPro" id="IPR027417">
    <property type="entry name" value="P-loop_NTPase"/>
</dbReference>
<dbReference type="InterPro" id="IPR003593">
    <property type="entry name" value="AAA+_ATPase"/>
</dbReference>
<name>A0ABU0J9I4_9HYPH</name>
<dbReference type="PIRSF" id="PIRSF002849">
    <property type="entry name" value="AAA_ATPase_chaperone_MoxR_prd"/>
    <property type="match status" value="1"/>
</dbReference>
<reference evidence="2 3" key="1">
    <citation type="submission" date="2023-07" db="EMBL/GenBank/DDBJ databases">
        <title>Genomic Encyclopedia of Type Strains, Phase IV (KMG-IV): sequencing the most valuable type-strain genomes for metagenomic binning, comparative biology and taxonomic classification.</title>
        <authorList>
            <person name="Goeker M."/>
        </authorList>
    </citation>
    <scope>NUCLEOTIDE SEQUENCE [LARGE SCALE GENOMIC DNA]</scope>
    <source>
        <strain evidence="2 3">DSM 19619</strain>
    </source>
</reference>
<gene>
    <name evidence="2" type="ORF">QO011_003951</name>
</gene>
<dbReference type="Gene3D" id="3.40.50.300">
    <property type="entry name" value="P-loop containing nucleotide triphosphate hydrolases"/>
    <property type="match status" value="1"/>
</dbReference>
<evidence type="ECO:0000313" key="2">
    <source>
        <dbReference type="EMBL" id="MDQ0470932.1"/>
    </source>
</evidence>
<dbReference type="InterPro" id="IPR041628">
    <property type="entry name" value="ChlI/MoxR_AAA_lid"/>
</dbReference>
<dbReference type="SMART" id="SM00382">
    <property type="entry name" value="AAA"/>
    <property type="match status" value="1"/>
</dbReference>
<evidence type="ECO:0000259" key="1">
    <source>
        <dbReference type="SMART" id="SM00382"/>
    </source>
</evidence>
<feature type="domain" description="AAA+ ATPase" evidence="1">
    <location>
        <begin position="37"/>
        <end position="178"/>
    </location>
</feature>
<dbReference type="InterPro" id="IPR011703">
    <property type="entry name" value="ATPase_AAA-3"/>
</dbReference>
<dbReference type="Proteomes" id="UP001242480">
    <property type="component" value="Unassembled WGS sequence"/>
</dbReference>
<dbReference type="PANTHER" id="PTHR42759">
    <property type="entry name" value="MOXR FAMILY PROTEIN"/>
    <property type="match status" value="1"/>
</dbReference>
<keyword evidence="3" id="KW-1185">Reference proteome</keyword>
<dbReference type="InterPro" id="IPR050764">
    <property type="entry name" value="CbbQ/NirQ/NorQ/GpvN"/>
</dbReference>
<dbReference type="Pfam" id="PF17863">
    <property type="entry name" value="AAA_lid_2"/>
    <property type="match status" value="1"/>
</dbReference>
<dbReference type="EC" id="3.6.3.-" evidence="2"/>
<dbReference type="Gene3D" id="1.10.8.80">
    <property type="entry name" value="Magnesium chelatase subunit I, C-Terminal domain"/>
    <property type="match status" value="1"/>
</dbReference>
<organism evidence="2 3">
    <name type="scientific">Labrys wisconsinensis</name>
    <dbReference type="NCBI Taxonomy" id="425677"/>
    <lineage>
        <taxon>Bacteria</taxon>
        <taxon>Pseudomonadati</taxon>
        <taxon>Pseudomonadota</taxon>
        <taxon>Alphaproteobacteria</taxon>
        <taxon>Hyphomicrobiales</taxon>
        <taxon>Xanthobacteraceae</taxon>
        <taxon>Labrys</taxon>
    </lineage>
</organism>
<dbReference type="Pfam" id="PF07726">
    <property type="entry name" value="AAA_3"/>
    <property type="match status" value="1"/>
</dbReference>
<dbReference type="EMBL" id="JAUSVX010000007">
    <property type="protein sequence ID" value="MDQ0470932.1"/>
    <property type="molecule type" value="Genomic_DNA"/>
</dbReference>
<dbReference type="PANTHER" id="PTHR42759:SF1">
    <property type="entry name" value="MAGNESIUM-CHELATASE SUBUNIT CHLD"/>
    <property type="match status" value="1"/>
</dbReference>
<accession>A0ABU0J9I4</accession>